<dbReference type="EMBL" id="MF173639">
    <property type="protein sequence ID" value="AVJ52283.1"/>
    <property type="molecule type" value="Genomic_DNA"/>
</dbReference>
<keyword evidence="1" id="KW-1133">Transmembrane helix</keyword>
<name>A0A2P1CLS8_9HEMI</name>
<geneLocation type="mitochondrion" evidence="2"/>
<accession>A0A2P1CLS8</accession>
<evidence type="ECO:0000256" key="1">
    <source>
        <dbReference type="SAM" id="Phobius"/>
    </source>
</evidence>
<reference evidence="2" key="1">
    <citation type="journal article" date="2018" name="Cladistics">
        <title>Phylogeny and the colourful history of jewel bugs (Insecta: Hemiptera: Scutelleridae).</title>
        <authorList>
            <person name="Wu Y."/>
            <person name="Redei D."/>
            <person name="Eger J."/>
            <person name="Wang Y."/>
            <person name="Wu H."/>
            <person name="Carapezza A."/>
            <person name="Kment P."/>
            <person name="Cai B."/>
            <person name="Sun X."/>
            <person name="Guo P."/>
            <person name="Luo J."/>
            <person name="Xie Q."/>
        </authorList>
    </citation>
    <scope>NUCLEOTIDE SEQUENCE</scope>
</reference>
<sequence length="52" mass="6673">MPQMSPLWWETLYVYFTFMFMMTLIYIYHMNLKTNINKINFIINKNQMNWKW</sequence>
<feature type="transmembrane region" description="Helical" evidence="1">
    <location>
        <begin position="12"/>
        <end position="29"/>
    </location>
</feature>
<keyword evidence="1" id="KW-0472">Membrane</keyword>
<evidence type="ECO:0000313" key="2">
    <source>
        <dbReference type="EMBL" id="AVJ52283.1"/>
    </source>
</evidence>
<proteinExistence type="predicted"/>
<gene>
    <name evidence="2" type="primary">ATP8</name>
</gene>
<dbReference type="AlphaFoldDB" id="A0A2P1CLS8"/>
<keyword evidence="1" id="KW-0812">Transmembrane</keyword>
<protein>
    <submittedName>
        <fullName evidence="2">ATP synthase F0 subunit 8</fullName>
    </submittedName>
</protein>
<organism evidence="2">
    <name type="scientific">Megymenum sp. YW-2018</name>
    <dbReference type="NCBI Taxonomy" id="2080381"/>
    <lineage>
        <taxon>Eukaryota</taxon>
        <taxon>Metazoa</taxon>
        <taxon>Ecdysozoa</taxon>
        <taxon>Arthropoda</taxon>
        <taxon>Hexapoda</taxon>
        <taxon>Insecta</taxon>
        <taxon>Pterygota</taxon>
        <taxon>Neoptera</taxon>
        <taxon>Paraneoptera</taxon>
        <taxon>Hemiptera</taxon>
        <taxon>Heteroptera</taxon>
        <taxon>Panheteroptera</taxon>
        <taxon>Pentatomomorpha</taxon>
        <taxon>Pentatomoidea</taxon>
        <taxon>Dinidoridae</taxon>
        <taxon>Megymenum</taxon>
    </lineage>
</organism>
<keyword evidence="2" id="KW-0496">Mitochondrion</keyword>